<organism evidence="4 5">
    <name type="scientific">Scytalidium lignicola</name>
    <name type="common">Hyphomycete</name>
    <dbReference type="NCBI Taxonomy" id="5539"/>
    <lineage>
        <taxon>Eukaryota</taxon>
        <taxon>Fungi</taxon>
        <taxon>Dikarya</taxon>
        <taxon>Ascomycota</taxon>
        <taxon>Pezizomycotina</taxon>
        <taxon>Leotiomycetes</taxon>
        <taxon>Leotiomycetes incertae sedis</taxon>
        <taxon>Scytalidium</taxon>
    </lineage>
</organism>
<name>A0A3E2H0S7_SCYLI</name>
<keyword evidence="2" id="KW-0812">Transmembrane</keyword>
<feature type="transmembrane region" description="Helical" evidence="2">
    <location>
        <begin position="480"/>
        <end position="500"/>
    </location>
</feature>
<evidence type="ECO:0000313" key="5">
    <source>
        <dbReference type="Proteomes" id="UP000258309"/>
    </source>
</evidence>
<keyword evidence="2" id="KW-0472">Membrane</keyword>
<dbReference type="OMA" id="EYNCIYL"/>
<keyword evidence="3" id="KW-0732">Signal</keyword>
<protein>
    <recommendedName>
        <fullName evidence="6">Autophagy-related protein 27</fullName>
    </recommendedName>
</protein>
<dbReference type="EMBL" id="NCSJ02000236">
    <property type="protein sequence ID" value="RFU26857.1"/>
    <property type="molecule type" value="Genomic_DNA"/>
</dbReference>
<evidence type="ECO:0000313" key="4">
    <source>
        <dbReference type="EMBL" id="RFU26857.1"/>
    </source>
</evidence>
<keyword evidence="2" id="KW-1133">Transmembrane helix</keyword>
<dbReference type="AlphaFoldDB" id="A0A3E2H0S7"/>
<feature type="compositionally biased region" description="Basic and acidic residues" evidence="1">
    <location>
        <begin position="148"/>
        <end position="164"/>
    </location>
</feature>
<feature type="transmembrane region" description="Helical" evidence="2">
    <location>
        <begin position="303"/>
        <end position="326"/>
    </location>
</feature>
<feature type="non-terminal residue" evidence="4">
    <location>
        <position position="1"/>
    </location>
</feature>
<reference evidence="4 5" key="1">
    <citation type="submission" date="2018-05" db="EMBL/GenBank/DDBJ databases">
        <title>Draft genome sequence of Scytalidium lignicola DSM 105466, a ubiquitous saprotrophic fungus.</title>
        <authorList>
            <person name="Buettner E."/>
            <person name="Gebauer A.M."/>
            <person name="Hofrichter M."/>
            <person name="Liers C."/>
            <person name="Kellner H."/>
        </authorList>
    </citation>
    <scope>NUCLEOTIDE SEQUENCE [LARGE SCALE GENOMIC DNA]</scope>
    <source>
        <strain evidence="4 5">DSM 105466</strain>
    </source>
</reference>
<accession>A0A3E2H0S7</accession>
<proteinExistence type="predicted"/>
<gene>
    <name evidence="4" type="ORF">B7463_g9482</name>
</gene>
<feature type="transmembrane region" description="Helical" evidence="2">
    <location>
        <begin position="271"/>
        <end position="291"/>
    </location>
</feature>
<feature type="non-terminal residue" evidence="4">
    <location>
        <position position="580"/>
    </location>
</feature>
<evidence type="ECO:0000256" key="1">
    <source>
        <dbReference type="SAM" id="MobiDB-lite"/>
    </source>
</evidence>
<sequence>MSLHQNHRQLVVTVALCLIVWGVKAASVENTDTNPNLHCAPTHWYNILVFFITNYAIHAATVKALPGECGYTSAAYKAACLLVPYAGVRRGLNIFLRASALADTSLHQATLANALCMVVRSKDWRPMNGETVPGCSYTYKAPEQEEGTPTKKEDKDNELRSETSRDMEKCCVQVSTISTLGNGVVEADCKVEAPYDYRGAKTKWAKFGEFLLYSYRFRPMPLQNQVINPKDVEVHGLCKLPPGYTLCIVPPHMDVRPRGDIHEKIGLSSNFSALQVLWSIAQTIIGCYTLWSARGSQLNQYGYAAFGLTVIPYIIASIVNLLGGLVTRDYNFVYLVHSEIMDEAIARGALIDGAVGTISPQSDRNEDTLPNDERGAVGDVTFKFVSYLDHEGTFICERKEKDTPTTPSSDSPATILTISPPKDPFAHISPRTRKLQRRWHELFRTDPQKKKCKEPTYGHTITIPSHGQFQRLPPYKFERIFKLMTIFLLITTILAPYLLIYGMTGYKVQKATPTQTNFTTNWLAVGQSYGLSVTEFERHPRKKTWVILLLIVLVCYSWAAIGGIVVVTQEMLEFGTCQTL</sequence>
<feature type="signal peptide" evidence="3">
    <location>
        <begin position="1"/>
        <end position="25"/>
    </location>
</feature>
<feature type="region of interest" description="Disordered" evidence="1">
    <location>
        <begin position="138"/>
        <end position="164"/>
    </location>
</feature>
<evidence type="ECO:0008006" key="6">
    <source>
        <dbReference type="Google" id="ProtNLM"/>
    </source>
</evidence>
<dbReference type="Proteomes" id="UP000258309">
    <property type="component" value="Unassembled WGS sequence"/>
</dbReference>
<keyword evidence="5" id="KW-1185">Reference proteome</keyword>
<comment type="caution">
    <text evidence="4">The sequence shown here is derived from an EMBL/GenBank/DDBJ whole genome shotgun (WGS) entry which is preliminary data.</text>
</comment>
<feature type="chain" id="PRO_5017533525" description="Autophagy-related protein 27" evidence="3">
    <location>
        <begin position="26"/>
        <end position="580"/>
    </location>
</feature>
<dbReference type="OrthoDB" id="5406607at2759"/>
<feature type="transmembrane region" description="Helical" evidence="2">
    <location>
        <begin position="545"/>
        <end position="566"/>
    </location>
</feature>
<evidence type="ECO:0000256" key="3">
    <source>
        <dbReference type="SAM" id="SignalP"/>
    </source>
</evidence>
<evidence type="ECO:0000256" key="2">
    <source>
        <dbReference type="SAM" id="Phobius"/>
    </source>
</evidence>